<dbReference type="SUPFAM" id="SSF53850">
    <property type="entry name" value="Periplasmic binding protein-like II"/>
    <property type="match status" value="1"/>
</dbReference>
<comment type="similarity">
    <text evidence="1">Belongs to the LysR transcriptional regulatory family.</text>
</comment>
<dbReference type="EMBL" id="CABVQC010000035">
    <property type="protein sequence ID" value="VWC01557.1"/>
    <property type="molecule type" value="Genomic_DNA"/>
</dbReference>
<dbReference type="Pfam" id="PF03466">
    <property type="entry name" value="LysR_substrate"/>
    <property type="match status" value="1"/>
</dbReference>
<dbReference type="PANTHER" id="PTHR30537:SF74">
    <property type="entry name" value="HTH-TYPE TRANSCRIPTIONAL REGULATOR TRPI"/>
    <property type="match status" value="1"/>
</dbReference>
<dbReference type="InterPro" id="IPR036390">
    <property type="entry name" value="WH_DNA-bd_sf"/>
</dbReference>
<reference evidence="6 7" key="1">
    <citation type="submission" date="2019-09" db="EMBL/GenBank/DDBJ databases">
        <authorList>
            <person name="Depoorter E."/>
        </authorList>
    </citation>
    <scope>NUCLEOTIDE SEQUENCE [LARGE SCALE GENOMIC DNA]</scope>
    <source>
        <strain evidence="6">LMG 13014</strain>
    </source>
</reference>
<evidence type="ECO:0000256" key="2">
    <source>
        <dbReference type="ARBA" id="ARBA00023015"/>
    </source>
</evidence>
<dbReference type="InterPro" id="IPR005119">
    <property type="entry name" value="LysR_subst-bd"/>
</dbReference>
<accession>A0A6P2P1G4</accession>
<evidence type="ECO:0000256" key="1">
    <source>
        <dbReference type="ARBA" id="ARBA00009437"/>
    </source>
</evidence>
<dbReference type="SUPFAM" id="SSF46785">
    <property type="entry name" value="Winged helix' DNA-binding domain"/>
    <property type="match status" value="1"/>
</dbReference>
<proteinExistence type="inferred from homology"/>
<dbReference type="GO" id="GO:0043565">
    <property type="term" value="F:sequence-specific DNA binding"/>
    <property type="evidence" value="ECO:0007669"/>
    <property type="project" value="TreeGrafter"/>
</dbReference>
<sequence length="304" mass="33228">MMKSPVHLNALRAFEASARHRSFSAAAAELHVTPAAVGQLVRALEEWLGTPLFHRGASGRLRLVPTEAAERALPDIRAGFDRLTVGLERLKEGSTSGVLTVAVSPAFAAKWLLPRIERFQNAWPDTDVRLDTNLKPVDFVTQQIDIGVRYGTGSWPGLVADKLMDEDVYPVCSPGLLRGRPRLQKPADLARETLIHDLSMDSRTGFPAWDTWLHRAGVADAATGRGMQINNSAAVLQAAIDGHGVALARSVMARDDLATGRLVRLFPEITFASPLAYYIVYRNECSGLAKLAAFRDWLLKEAAL</sequence>
<dbReference type="Gene3D" id="3.40.190.10">
    <property type="entry name" value="Periplasmic binding protein-like II"/>
    <property type="match status" value="2"/>
</dbReference>
<keyword evidence="3" id="KW-0238">DNA-binding</keyword>
<keyword evidence="4" id="KW-0804">Transcription</keyword>
<evidence type="ECO:0000259" key="5">
    <source>
        <dbReference type="PROSITE" id="PS50931"/>
    </source>
</evidence>
<name>A0A6P2P1G4_9BURK</name>
<organism evidence="6 7">
    <name type="scientific">Burkholderia aenigmatica</name>
    <dbReference type="NCBI Taxonomy" id="2015348"/>
    <lineage>
        <taxon>Bacteria</taxon>
        <taxon>Pseudomonadati</taxon>
        <taxon>Pseudomonadota</taxon>
        <taxon>Betaproteobacteria</taxon>
        <taxon>Burkholderiales</taxon>
        <taxon>Burkholderiaceae</taxon>
        <taxon>Burkholderia</taxon>
        <taxon>Burkholderia cepacia complex</taxon>
    </lineage>
</organism>
<dbReference type="PANTHER" id="PTHR30537">
    <property type="entry name" value="HTH-TYPE TRANSCRIPTIONAL REGULATOR"/>
    <property type="match status" value="1"/>
</dbReference>
<dbReference type="PROSITE" id="PS50931">
    <property type="entry name" value="HTH_LYSR"/>
    <property type="match status" value="1"/>
</dbReference>
<evidence type="ECO:0000256" key="3">
    <source>
        <dbReference type="ARBA" id="ARBA00023125"/>
    </source>
</evidence>
<dbReference type="Proteomes" id="UP000494261">
    <property type="component" value="Unassembled WGS sequence"/>
</dbReference>
<dbReference type="Pfam" id="PF00126">
    <property type="entry name" value="HTH_1"/>
    <property type="match status" value="1"/>
</dbReference>
<evidence type="ECO:0000256" key="4">
    <source>
        <dbReference type="ARBA" id="ARBA00023163"/>
    </source>
</evidence>
<dbReference type="NCBIfam" id="NF008352">
    <property type="entry name" value="PRK11139.1"/>
    <property type="match status" value="1"/>
</dbReference>
<dbReference type="InterPro" id="IPR036388">
    <property type="entry name" value="WH-like_DNA-bd_sf"/>
</dbReference>
<dbReference type="CDD" id="cd08432">
    <property type="entry name" value="PBP2_GcdR_TrpI_HvrB_AmpR_like"/>
    <property type="match status" value="1"/>
</dbReference>
<dbReference type="AlphaFoldDB" id="A0A6P2P1G4"/>
<evidence type="ECO:0000313" key="6">
    <source>
        <dbReference type="EMBL" id="VWC01557.1"/>
    </source>
</evidence>
<keyword evidence="2" id="KW-0805">Transcription regulation</keyword>
<evidence type="ECO:0000313" key="7">
    <source>
        <dbReference type="Proteomes" id="UP000494261"/>
    </source>
</evidence>
<dbReference type="GO" id="GO:0006351">
    <property type="term" value="P:DNA-templated transcription"/>
    <property type="evidence" value="ECO:0007669"/>
    <property type="project" value="TreeGrafter"/>
</dbReference>
<dbReference type="Gene3D" id="1.10.10.10">
    <property type="entry name" value="Winged helix-like DNA-binding domain superfamily/Winged helix DNA-binding domain"/>
    <property type="match status" value="1"/>
</dbReference>
<dbReference type="FunFam" id="3.40.190.10:FF:000017">
    <property type="entry name" value="Glycine cleavage system transcriptional activator"/>
    <property type="match status" value="1"/>
</dbReference>
<dbReference type="InterPro" id="IPR058163">
    <property type="entry name" value="LysR-type_TF_proteobact-type"/>
</dbReference>
<feature type="domain" description="HTH lysR-type" evidence="5">
    <location>
        <begin position="6"/>
        <end position="66"/>
    </location>
</feature>
<dbReference type="InterPro" id="IPR000847">
    <property type="entry name" value="LysR_HTH_N"/>
</dbReference>
<dbReference type="GO" id="GO:0003700">
    <property type="term" value="F:DNA-binding transcription factor activity"/>
    <property type="evidence" value="ECO:0007669"/>
    <property type="project" value="InterPro"/>
</dbReference>
<gene>
    <name evidence="6" type="ORF">BLA13014_04758</name>
</gene>
<dbReference type="PRINTS" id="PR00039">
    <property type="entry name" value="HTHLYSR"/>
</dbReference>
<protein>
    <submittedName>
        <fullName evidence="6">LysR family transcriptional regulator</fullName>
    </submittedName>
</protein>